<evidence type="ECO:0000256" key="6">
    <source>
        <dbReference type="SAM" id="MobiDB-lite"/>
    </source>
</evidence>
<dbReference type="InterPro" id="IPR004839">
    <property type="entry name" value="Aminotransferase_I/II_large"/>
</dbReference>
<dbReference type="Pfam" id="PF00155">
    <property type="entry name" value="Aminotran_1_2"/>
    <property type="match status" value="1"/>
</dbReference>
<keyword evidence="8" id="KW-0808">Transferase</keyword>
<evidence type="ECO:0000256" key="4">
    <source>
        <dbReference type="ARBA" id="ARBA00023125"/>
    </source>
</evidence>
<evidence type="ECO:0000256" key="5">
    <source>
        <dbReference type="ARBA" id="ARBA00023163"/>
    </source>
</evidence>
<accession>A0ABZ3D3W1</accession>
<dbReference type="EMBL" id="CP152276">
    <property type="protein sequence ID" value="XAE42441.1"/>
    <property type="molecule type" value="Genomic_DNA"/>
</dbReference>
<name>A0ABZ3D3W1_9PROT</name>
<dbReference type="CDD" id="cd00609">
    <property type="entry name" value="AAT_like"/>
    <property type="match status" value="1"/>
</dbReference>
<dbReference type="InterPro" id="IPR015424">
    <property type="entry name" value="PyrdxlP-dep_Trfase"/>
</dbReference>
<feature type="domain" description="HTH gntR-type" evidence="7">
    <location>
        <begin position="22"/>
        <end position="90"/>
    </location>
</feature>
<dbReference type="GO" id="GO:0008483">
    <property type="term" value="F:transaminase activity"/>
    <property type="evidence" value="ECO:0007669"/>
    <property type="project" value="UniProtKB-KW"/>
</dbReference>
<dbReference type="PANTHER" id="PTHR46577:SF1">
    <property type="entry name" value="HTH-TYPE TRANSCRIPTIONAL REGULATORY PROTEIN GABR"/>
    <property type="match status" value="1"/>
</dbReference>
<dbReference type="Gene3D" id="1.10.10.10">
    <property type="entry name" value="Winged helix-like DNA-binding domain superfamily/Winged helix DNA-binding domain"/>
    <property type="match status" value="1"/>
</dbReference>
<comment type="similarity">
    <text evidence="1">In the C-terminal section; belongs to the class-I pyridoxal-phosphate-dependent aminotransferase family.</text>
</comment>
<dbReference type="PANTHER" id="PTHR46577">
    <property type="entry name" value="HTH-TYPE TRANSCRIPTIONAL REGULATORY PROTEIN GABR"/>
    <property type="match status" value="1"/>
</dbReference>
<proteinExistence type="inferred from homology"/>
<dbReference type="InterPro" id="IPR036388">
    <property type="entry name" value="WH-like_DNA-bd_sf"/>
</dbReference>
<organism evidence="8 9">
    <name type="scientific">Nguyenibacter vanlangensis</name>
    <dbReference type="NCBI Taxonomy" id="1216886"/>
    <lineage>
        <taxon>Bacteria</taxon>
        <taxon>Pseudomonadati</taxon>
        <taxon>Pseudomonadota</taxon>
        <taxon>Alphaproteobacteria</taxon>
        <taxon>Acetobacterales</taxon>
        <taxon>Acetobacteraceae</taxon>
        <taxon>Nguyenibacter</taxon>
    </lineage>
</organism>
<evidence type="ECO:0000313" key="9">
    <source>
        <dbReference type="Proteomes" id="UP001449795"/>
    </source>
</evidence>
<dbReference type="CDD" id="cd07377">
    <property type="entry name" value="WHTH_GntR"/>
    <property type="match status" value="1"/>
</dbReference>
<feature type="region of interest" description="Disordered" evidence="6">
    <location>
        <begin position="87"/>
        <end position="108"/>
    </location>
</feature>
<protein>
    <submittedName>
        <fullName evidence="8">PLP-dependent aminotransferase family protein</fullName>
    </submittedName>
</protein>
<dbReference type="RefSeq" id="WP_342628179.1">
    <property type="nucleotide sequence ID" value="NZ_CP152276.1"/>
</dbReference>
<dbReference type="Gene3D" id="3.40.640.10">
    <property type="entry name" value="Type I PLP-dependent aspartate aminotransferase-like (Major domain)"/>
    <property type="match status" value="1"/>
</dbReference>
<evidence type="ECO:0000256" key="1">
    <source>
        <dbReference type="ARBA" id="ARBA00005384"/>
    </source>
</evidence>
<dbReference type="InterPro" id="IPR015421">
    <property type="entry name" value="PyrdxlP-dep_Trfase_major"/>
</dbReference>
<evidence type="ECO:0000313" key="8">
    <source>
        <dbReference type="EMBL" id="XAE42441.1"/>
    </source>
</evidence>
<keyword evidence="8" id="KW-0032">Aminotransferase</keyword>
<keyword evidence="9" id="KW-1185">Reference proteome</keyword>
<keyword evidence="3" id="KW-0805">Transcription regulation</keyword>
<dbReference type="PROSITE" id="PS50949">
    <property type="entry name" value="HTH_GNTR"/>
    <property type="match status" value="1"/>
</dbReference>
<evidence type="ECO:0000259" key="7">
    <source>
        <dbReference type="PROSITE" id="PS50949"/>
    </source>
</evidence>
<keyword evidence="5" id="KW-0804">Transcription</keyword>
<dbReference type="Pfam" id="PF00392">
    <property type="entry name" value="GntR"/>
    <property type="match status" value="1"/>
</dbReference>
<keyword evidence="4" id="KW-0238">DNA-binding</keyword>
<dbReference type="InterPro" id="IPR051446">
    <property type="entry name" value="HTH_trans_reg/aminotransferase"/>
</dbReference>
<dbReference type="SUPFAM" id="SSF46785">
    <property type="entry name" value="Winged helix' DNA-binding domain"/>
    <property type="match status" value="1"/>
</dbReference>
<dbReference type="Proteomes" id="UP001449795">
    <property type="component" value="Chromosome"/>
</dbReference>
<evidence type="ECO:0000256" key="3">
    <source>
        <dbReference type="ARBA" id="ARBA00023015"/>
    </source>
</evidence>
<dbReference type="InterPro" id="IPR036390">
    <property type="entry name" value="WH_DNA-bd_sf"/>
</dbReference>
<gene>
    <name evidence="8" type="ORF">AAC691_19655</name>
</gene>
<sequence length="473" mass="50952">MRNKENIDLRAIWHPDLSRRRGPKYLQIIAAMAEDIASGDLPAGARLPPHRVLAWQLGLSPNTTSRAYAEGVKRALLRGEVGRGTFVRVPSSRPTGGEAGDLRRQGHGPVDLSRNLPLAGLAEPHVRRVLDEIARGPGLSAMLDDQTDADLSRHAGAAARWLALCGLEAAPEEIIATNGAQHGLFCTLMALCRPGDLLLVEALSYAPLRGIADRLGLKLRAVAMDAEGLCPASLEETCCGTSPKALYLTPTLQTPTAATLSYERRRAIARIARRHDLILIEDDVFGPLKPDRPVAIAVLAPERTIYVTSLSKCVAPGLRVGYLRAPGKLGPALRHAVNLSIWMTPPVTSEIAARLILDGTAAHLIAAQRHAAARRQRLARRVLSDFDYASDPHGLHIWLPLSAGWRADTFRLAAEGCGVLVAEAQRFAAHPADGPESVRLCLSHEPSETRLHDGLAAIATLLRPPPLTDPMLV</sequence>
<keyword evidence="2" id="KW-0663">Pyridoxal phosphate</keyword>
<reference evidence="8 9" key="1">
    <citation type="submission" date="2024-04" db="EMBL/GenBank/DDBJ databases">
        <title>Complete genome sequence of Nguyenibacter vanlangesis HBCM-1154, a strain capable of nitrogen fixation, IAA production, and phosphorus solubilization isolated from sugarcane soil.</title>
        <authorList>
            <person name="MY HANH P."/>
        </authorList>
    </citation>
    <scope>NUCLEOTIDE SEQUENCE [LARGE SCALE GENOMIC DNA]</scope>
    <source>
        <strain evidence="8 9">HBCM 1154</strain>
    </source>
</reference>
<dbReference type="InterPro" id="IPR000524">
    <property type="entry name" value="Tscrpt_reg_HTH_GntR"/>
</dbReference>
<dbReference type="SUPFAM" id="SSF53383">
    <property type="entry name" value="PLP-dependent transferases"/>
    <property type="match status" value="1"/>
</dbReference>
<dbReference type="SMART" id="SM00345">
    <property type="entry name" value="HTH_GNTR"/>
    <property type="match status" value="1"/>
</dbReference>
<evidence type="ECO:0000256" key="2">
    <source>
        <dbReference type="ARBA" id="ARBA00022898"/>
    </source>
</evidence>